<dbReference type="PANTHER" id="PTHR13254">
    <property type="entry name" value="GOLGI AUTOANTIGEN, GOLGIN SUBFAMILY A, 7"/>
    <property type="match status" value="1"/>
</dbReference>
<dbReference type="AlphaFoldDB" id="A0AA88YAS7"/>
<dbReference type="Pfam" id="PF10256">
    <property type="entry name" value="Erf4"/>
    <property type="match status" value="1"/>
</dbReference>
<comment type="subcellular location">
    <subcellularLocation>
        <location evidence="1">Endoplasmic reticulum membrane</location>
        <topology evidence="1">Peripheral membrane protein</topology>
    </subcellularLocation>
</comment>
<evidence type="ECO:0000313" key="9">
    <source>
        <dbReference type="Proteomes" id="UP001186944"/>
    </source>
</evidence>
<dbReference type="EMBL" id="VSWD01000008">
    <property type="protein sequence ID" value="KAK3096245.1"/>
    <property type="molecule type" value="Genomic_DNA"/>
</dbReference>
<feature type="domain" description="Golgin subfamily A member 7/ERF4" evidence="7">
    <location>
        <begin position="15"/>
        <end position="127"/>
    </location>
</feature>
<evidence type="ECO:0000256" key="4">
    <source>
        <dbReference type="ARBA" id="ARBA00018463"/>
    </source>
</evidence>
<proteinExistence type="inferred from homology"/>
<comment type="subunit">
    <text evidence="3">Interacts with ERF2.</text>
</comment>
<name>A0AA88YAS7_PINIB</name>
<dbReference type="Proteomes" id="UP001186944">
    <property type="component" value="Unassembled WGS sequence"/>
</dbReference>
<evidence type="ECO:0000256" key="5">
    <source>
        <dbReference type="ARBA" id="ARBA00022824"/>
    </source>
</evidence>
<gene>
    <name evidence="8" type="ORF">FSP39_024909</name>
</gene>
<keyword evidence="6" id="KW-0472">Membrane</keyword>
<comment type="similarity">
    <text evidence="2">Belongs to the ERF4 family.</text>
</comment>
<keyword evidence="9" id="KW-1185">Reference proteome</keyword>
<dbReference type="GO" id="GO:0002178">
    <property type="term" value="C:palmitoyltransferase complex"/>
    <property type="evidence" value="ECO:0007669"/>
    <property type="project" value="TreeGrafter"/>
</dbReference>
<comment type="caution">
    <text evidence="8">The sequence shown here is derived from an EMBL/GenBank/DDBJ whole genome shotgun (WGS) entry which is preliminary data.</text>
</comment>
<evidence type="ECO:0000259" key="7">
    <source>
        <dbReference type="Pfam" id="PF10256"/>
    </source>
</evidence>
<evidence type="ECO:0000256" key="6">
    <source>
        <dbReference type="ARBA" id="ARBA00023136"/>
    </source>
</evidence>
<reference evidence="8" key="1">
    <citation type="submission" date="2019-08" db="EMBL/GenBank/DDBJ databases">
        <title>The improved chromosome-level genome for the pearl oyster Pinctada fucata martensii using PacBio sequencing and Hi-C.</title>
        <authorList>
            <person name="Zheng Z."/>
        </authorList>
    </citation>
    <scope>NUCLEOTIDE SEQUENCE</scope>
    <source>
        <strain evidence="8">ZZ-2019</strain>
        <tissue evidence="8">Adductor muscle</tissue>
    </source>
</reference>
<sequence>MDDLTRILPPNCVKVFVHRDFTDGTGVKFQTKFPADLDGKIDQEKFVQTITKLNTMYSEAECLNSRNYCESCMACLTAYLSYLCFDTHYEKTLKKVSKFIAEQNQTLYVPRGLMLVDPVERGLRTLEICVLNESSGR</sequence>
<dbReference type="InterPro" id="IPR019383">
    <property type="entry name" value="Golgin_A_7/ERF4"/>
</dbReference>
<protein>
    <recommendedName>
        <fullName evidence="4">Ras modification protein ERF4</fullName>
    </recommendedName>
</protein>
<keyword evidence="5" id="KW-0256">Endoplasmic reticulum</keyword>
<evidence type="ECO:0000256" key="2">
    <source>
        <dbReference type="ARBA" id="ARBA00007732"/>
    </source>
</evidence>
<dbReference type="GO" id="GO:0005789">
    <property type="term" value="C:endoplasmic reticulum membrane"/>
    <property type="evidence" value="ECO:0007669"/>
    <property type="project" value="UniProtKB-SubCell"/>
</dbReference>
<organism evidence="8 9">
    <name type="scientific">Pinctada imbricata</name>
    <name type="common">Atlantic pearl-oyster</name>
    <name type="synonym">Pinctada martensii</name>
    <dbReference type="NCBI Taxonomy" id="66713"/>
    <lineage>
        <taxon>Eukaryota</taxon>
        <taxon>Metazoa</taxon>
        <taxon>Spiralia</taxon>
        <taxon>Lophotrochozoa</taxon>
        <taxon>Mollusca</taxon>
        <taxon>Bivalvia</taxon>
        <taxon>Autobranchia</taxon>
        <taxon>Pteriomorphia</taxon>
        <taxon>Pterioida</taxon>
        <taxon>Pterioidea</taxon>
        <taxon>Pteriidae</taxon>
        <taxon>Pinctada</taxon>
    </lineage>
</organism>
<dbReference type="InterPro" id="IPR051371">
    <property type="entry name" value="Ras_palmitoyltransferase"/>
</dbReference>
<accession>A0AA88YAS7</accession>
<evidence type="ECO:0000256" key="3">
    <source>
        <dbReference type="ARBA" id="ARBA00011396"/>
    </source>
</evidence>
<evidence type="ECO:0000313" key="8">
    <source>
        <dbReference type="EMBL" id="KAK3096245.1"/>
    </source>
</evidence>
<dbReference type="GO" id="GO:0006612">
    <property type="term" value="P:protein targeting to membrane"/>
    <property type="evidence" value="ECO:0007669"/>
    <property type="project" value="TreeGrafter"/>
</dbReference>
<dbReference type="PANTHER" id="PTHR13254:SF0">
    <property type="entry name" value="GOLGIN SUBFAMILY A MEMBER 7_ERF4 DOMAIN-CONTAINING PROTEIN"/>
    <property type="match status" value="1"/>
</dbReference>
<evidence type="ECO:0000256" key="1">
    <source>
        <dbReference type="ARBA" id="ARBA00004406"/>
    </source>
</evidence>